<evidence type="ECO:0000313" key="2">
    <source>
        <dbReference type="EMBL" id="SVC99569.1"/>
    </source>
</evidence>
<sequence length="194" mass="21836">MTTQVQPQDKTVNANGLNIHYLDWGNTDKPTLVLIHGLRGHAHSWDDVSASLCQDFHVLSLDQRGRGDTDWAPDGDYDTDAYVADLEGFCDALGLDSFILCGHSMGARNGMTFASRHPEMLEKLILVDMGPDIDREGGQRISRELVEVPEEFDSFEAVVEYMTKQNRFASDSVIRRRLTYATKQLPNGKLGWKY</sequence>
<accession>A0A382RPF5</accession>
<feature type="non-terminal residue" evidence="2">
    <location>
        <position position="194"/>
    </location>
</feature>
<gene>
    <name evidence="2" type="ORF">METZ01_LOCUS352423</name>
</gene>
<dbReference type="InterPro" id="IPR000073">
    <property type="entry name" value="AB_hydrolase_1"/>
</dbReference>
<reference evidence="2" key="1">
    <citation type="submission" date="2018-05" db="EMBL/GenBank/DDBJ databases">
        <authorList>
            <person name="Lanie J.A."/>
            <person name="Ng W.-L."/>
            <person name="Kazmierczak K.M."/>
            <person name="Andrzejewski T.M."/>
            <person name="Davidsen T.M."/>
            <person name="Wayne K.J."/>
            <person name="Tettelin H."/>
            <person name="Glass J.I."/>
            <person name="Rusch D."/>
            <person name="Podicherti R."/>
            <person name="Tsui H.-C.T."/>
            <person name="Winkler M.E."/>
        </authorList>
    </citation>
    <scope>NUCLEOTIDE SEQUENCE</scope>
</reference>
<dbReference type="EMBL" id="UINC01123234">
    <property type="protein sequence ID" value="SVC99569.1"/>
    <property type="molecule type" value="Genomic_DNA"/>
</dbReference>
<dbReference type="PANTHER" id="PTHR43194">
    <property type="entry name" value="HYDROLASE ALPHA/BETA FOLD FAMILY"/>
    <property type="match status" value="1"/>
</dbReference>
<dbReference type="Gene3D" id="3.40.50.1820">
    <property type="entry name" value="alpha/beta hydrolase"/>
    <property type="match status" value="1"/>
</dbReference>
<dbReference type="AlphaFoldDB" id="A0A382RPF5"/>
<dbReference type="InterPro" id="IPR050228">
    <property type="entry name" value="Carboxylesterase_BioH"/>
</dbReference>
<dbReference type="PANTHER" id="PTHR43194:SF2">
    <property type="entry name" value="PEROXISOMAL MEMBRANE PROTEIN LPX1"/>
    <property type="match status" value="1"/>
</dbReference>
<feature type="domain" description="AB hydrolase-1" evidence="1">
    <location>
        <begin position="30"/>
        <end position="129"/>
    </location>
</feature>
<dbReference type="Pfam" id="PF00561">
    <property type="entry name" value="Abhydrolase_1"/>
    <property type="match status" value="1"/>
</dbReference>
<organism evidence="2">
    <name type="scientific">marine metagenome</name>
    <dbReference type="NCBI Taxonomy" id="408172"/>
    <lineage>
        <taxon>unclassified sequences</taxon>
        <taxon>metagenomes</taxon>
        <taxon>ecological metagenomes</taxon>
    </lineage>
</organism>
<dbReference type="SUPFAM" id="SSF53474">
    <property type="entry name" value="alpha/beta-Hydrolases"/>
    <property type="match status" value="1"/>
</dbReference>
<protein>
    <recommendedName>
        <fullName evidence="1">AB hydrolase-1 domain-containing protein</fullName>
    </recommendedName>
</protein>
<dbReference type="PRINTS" id="PR00111">
    <property type="entry name" value="ABHYDROLASE"/>
</dbReference>
<evidence type="ECO:0000259" key="1">
    <source>
        <dbReference type="Pfam" id="PF00561"/>
    </source>
</evidence>
<proteinExistence type="predicted"/>
<name>A0A382RPF5_9ZZZZ</name>
<dbReference type="InterPro" id="IPR029058">
    <property type="entry name" value="AB_hydrolase_fold"/>
</dbReference>